<name>A0A1W0E452_9MICR</name>
<dbReference type="SMART" id="SM00213">
    <property type="entry name" value="UBQ"/>
    <property type="match status" value="1"/>
</dbReference>
<dbReference type="VEuPathDB" id="MicrosporidiaDB:EHP00_2725"/>
<dbReference type="SUPFAM" id="SSF54236">
    <property type="entry name" value="Ubiquitin-like"/>
    <property type="match status" value="1"/>
</dbReference>
<proteinExistence type="predicted"/>
<gene>
    <name evidence="2" type="primary">sumo2-a</name>
    <name evidence="3" type="ORF">EHP00_2725</name>
    <name evidence="2" type="ORF">EHP00_512</name>
</gene>
<dbReference type="EMBL" id="MNPJ01000023">
    <property type="protein sequence ID" value="OQS54006.1"/>
    <property type="molecule type" value="Genomic_DNA"/>
</dbReference>
<dbReference type="OrthoDB" id="419317at2759"/>
<dbReference type="InterPro" id="IPR029071">
    <property type="entry name" value="Ubiquitin-like_domsf"/>
</dbReference>
<dbReference type="VEuPathDB" id="MicrosporidiaDB:EHP00_512"/>
<dbReference type="AlphaFoldDB" id="A0A1W0E452"/>
<dbReference type="PANTHER" id="PTHR10562">
    <property type="entry name" value="SMALL UBIQUITIN-RELATED MODIFIER"/>
    <property type="match status" value="1"/>
</dbReference>
<dbReference type="Proteomes" id="UP000192758">
    <property type="component" value="Unassembled WGS sequence"/>
</dbReference>
<evidence type="ECO:0000259" key="1">
    <source>
        <dbReference type="PROSITE" id="PS50053"/>
    </source>
</evidence>
<evidence type="ECO:0000313" key="3">
    <source>
        <dbReference type="EMBL" id="OQS54692.1"/>
    </source>
</evidence>
<dbReference type="CDD" id="cd01763">
    <property type="entry name" value="Ubl_SUMO_like"/>
    <property type="match status" value="1"/>
</dbReference>
<dbReference type="InterPro" id="IPR000626">
    <property type="entry name" value="Ubiquitin-like_dom"/>
</dbReference>
<accession>A0A1W0E452</accession>
<evidence type="ECO:0000313" key="4">
    <source>
        <dbReference type="Proteomes" id="UP000192758"/>
    </source>
</evidence>
<sequence>MFYPMLSNNDDNSNLIDDIKSNNTQNNDNEHIYINIKNSNGNIVKIRAKRKYKVGKILSGYCDVKKVNPSEYRLIHDGEFLAENQTLENYNIKDQDILTIVTQQTGGCHK</sequence>
<organism evidence="2 4">
    <name type="scientific">Ecytonucleospora hepatopenaei</name>
    <dbReference type="NCBI Taxonomy" id="646526"/>
    <lineage>
        <taxon>Eukaryota</taxon>
        <taxon>Fungi</taxon>
        <taxon>Fungi incertae sedis</taxon>
        <taxon>Microsporidia</taxon>
        <taxon>Enterocytozoonidae</taxon>
        <taxon>Ecytonucleospora</taxon>
    </lineage>
</organism>
<keyword evidence="4" id="KW-1185">Reference proteome</keyword>
<dbReference type="Pfam" id="PF11976">
    <property type="entry name" value="Rad60-SLD"/>
    <property type="match status" value="1"/>
</dbReference>
<dbReference type="InterPro" id="IPR022617">
    <property type="entry name" value="Rad60/SUMO-like_dom"/>
</dbReference>
<comment type="caution">
    <text evidence="2">The sequence shown here is derived from an EMBL/GenBank/DDBJ whole genome shotgun (WGS) entry which is preliminary data.</text>
</comment>
<dbReference type="PROSITE" id="PS50053">
    <property type="entry name" value="UBIQUITIN_2"/>
    <property type="match status" value="1"/>
</dbReference>
<evidence type="ECO:0000313" key="2">
    <source>
        <dbReference type="EMBL" id="OQS54006.1"/>
    </source>
</evidence>
<protein>
    <submittedName>
        <fullName evidence="2">Sumo2-a</fullName>
    </submittedName>
</protein>
<dbReference type="EMBL" id="MNPJ01000018">
    <property type="protein sequence ID" value="OQS54692.1"/>
    <property type="molecule type" value="Genomic_DNA"/>
</dbReference>
<feature type="domain" description="Ubiquitin-like" evidence="1">
    <location>
        <begin position="32"/>
        <end position="107"/>
    </location>
</feature>
<dbReference type="STRING" id="646526.A0A1W0E452"/>
<reference evidence="2 4" key="1">
    <citation type="journal article" date="2017" name="Environ. Microbiol.">
        <title>Decay of the glycolytic pathway and adaptation to intranuclear parasitism within Enterocytozoonidae microsporidia.</title>
        <authorList>
            <person name="Wiredu Boakye D."/>
            <person name="Jaroenlak P."/>
            <person name="Prachumwat A."/>
            <person name="Williams T.A."/>
            <person name="Bateman K.S."/>
            <person name="Itsathitphaisarn O."/>
            <person name="Sritunyalucksana K."/>
            <person name="Paszkiewicz K.H."/>
            <person name="Moore K.A."/>
            <person name="Stentiford G.D."/>
            <person name="Williams B.A."/>
        </authorList>
    </citation>
    <scope>NUCLEOTIDE SEQUENCE [LARGE SCALE GENOMIC DNA]</scope>
    <source>
        <strain evidence="2 4">TH1</strain>
    </source>
</reference>
<dbReference type="Gene3D" id="3.10.20.90">
    <property type="entry name" value="Phosphatidylinositol 3-kinase Catalytic Subunit, Chain A, domain 1"/>
    <property type="match status" value="1"/>
</dbReference>